<evidence type="ECO:0000313" key="1">
    <source>
        <dbReference type="EnsemblPlants" id="EMT18784"/>
    </source>
</evidence>
<reference evidence="1" key="1">
    <citation type="submission" date="2015-06" db="UniProtKB">
        <authorList>
            <consortium name="EnsemblPlants"/>
        </authorList>
    </citation>
    <scope>IDENTIFICATION</scope>
</reference>
<dbReference type="PANTHER" id="PTHR34591">
    <property type="entry name" value="OS03G0653100 PROTEIN-RELATED"/>
    <property type="match status" value="1"/>
</dbReference>
<proteinExistence type="predicted"/>
<name>R7WFB1_AEGTA</name>
<protein>
    <submittedName>
        <fullName evidence="1">Uncharacterized protein</fullName>
    </submittedName>
</protein>
<dbReference type="Pfam" id="PF13961">
    <property type="entry name" value="DUF4219"/>
    <property type="match status" value="1"/>
</dbReference>
<organism evidence="1">
    <name type="scientific">Aegilops tauschii</name>
    <name type="common">Tausch's goatgrass</name>
    <name type="synonym">Aegilops squarrosa</name>
    <dbReference type="NCBI Taxonomy" id="37682"/>
    <lineage>
        <taxon>Eukaryota</taxon>
        <taxon>Viridiplantae</taxon>
        <taxon>Streptophyta</taxon>
        <taxon>Embryophyta</taxon>
        <taxon>Tracheophyta</taxon>
        <taxon>Spermatophyta</taxon>
        <taxon>Magnoliopsida</taxon>
        <taxon>Liliopsida</taxon>
        <taxon>Poales</taxon>
        <taxon>Poaceae</taxon>
        <taxon>BOP clade</taxon>
        <taxon>Pooideae</taxon>
        <taxon>Triticodae</taxon>
        <taxon>Triticeae</taxon>
        <taxon>Triticinae</taxon>
        <taxon>Aegilops</taxon>
    </lineage>
</organism>
<dbReference type="PANTHER" id="PTHR34591:SF22">
    <property type="entry name" value="F-BOX DOMAIN-CONTAINING PROTEIN"/>
    <property type="match status" value="1"/>
</dbReference>
<dbReference type="InterPro" id="IPR025314">
    <property type="entry name" value="DUF4219"/>
</dbReference>
<dbReference type="EnsemblPlants" id="EMT18784">
    <property type="protein sequence ID" value="EMT18784"/>
    <property type="gene ID" value="F775_21070"/>
</dbReference>
<accession>R7WFB1</accession>
<dbReference type="AlphaFoldDB" id="R7WFB1"/>
<sequence>MLSRSVHGIFITFTEWHFSFSEFFFRPSRGPAIDGGLYFLPYMGVKVTDHCEGLLLCHESSDDALPRPREYVVNPATRRWARLPKRPLPHMPGLEYTAHLAFEPAVSPHYQVFLISRVPWRLPADGESDDDNPLLELEWPPVSYLIHVFSSVTQRWDETTFLREGEAAGIVADMQSNWWYDQSLYRAVYWQNALHIHCQHGYLTRMSLSDHTHRVIKLPGTGELIAYSYHHLGRSSRGVYCAILDRSNRLQVWYLSESCSRIKWVLKHDTCLKTFEHDDYAQQLGRQWILQNVNVRKEGPEHKAPVDEKYDYDWNSDEDSVLDTEDIVEEVEDVLEDENNKYYFFLGFHPYKEVVFLNSSTSRGLAYDWVNSKFQDLARSWTWPVYGLSYGKIDASFPYTPCWISKFPGNELESLLEDEKLSRRKLEQESQLKEESNFTYMGEYELRKHSGRAKRVKDSAAKVRNSRHIMARLSDASPWPRLVHGECACVHESVGEEPGERVSILGGSGDKLGFREIPTIGIRASVAGMIAAMSLVSYGGGAGSGLSLQCPTLTGDNYTVWVIKVEANLDAQGVWEEVALADATAAVDPKKNKTTRAYLLSVLAEDILLQVSSKKAAAEINGAPWINSNKKWYHEQGSKRLQKFI</sequence>